<name>A0A0K2W4C2_MESPL</name>
<sequence>MGANRCDRAVITPRPGCRIKLLSLLCDRNHWWVKSSRAQDFAISATIGFSTAPGRVTSQRQS</sequence>
<organism evidence="1 2">
    <name type="scientific">Mesorhizobium plurifarium</name>
    <dbReference type="NCBI Taxonomy" id="69974"/>
    <lineage>
        <taxon>Bacteria</taxon>
        <taxon>Pseudomonadati</taxon>
        <taxon>Pseudomonadota</taxon>
        <taxon>Alphaproteobacteria</taxon>
        <taxon>Hyphomicrobiales</taxon>
        <taxon>Phyllobacteriaceae</taxon>
        <taxon>Mesorhizobium</taxon>
    </lineage>
</organism>
<evidence type="ECO:0000313" key="1">
    <source>
        <dbReference type="EMBL" id="CDX61218.1"/>
    </source>
</evidence>
<dbReference type="Proteomes" id="UP000182888">
    <property type="component" value="Unassembled WGS sequence"/>
</dbReference>
<proteinExistence type="predicted"/>
<reference evidence="2" key="1">
    <citation type="submission" date="2014-08" db="EMBL/GenBank/DDBJ databases">
        <authorList>
            <person name="Edwards T."/>
        </authorList>
    </citation>
    <scope>NUCLEOTIDE SEQUENCE [LARGE SCALE GENOMIC DNA]</scope>
</reference>
<protein>
    <submittedName>
        <fullName evidence="1">Uncharacterized protein</fullName>
    </submittedName>
</protein>
<accession>A0A0K2W4C2</accession>
<evidence type="ECO:0000313" key="2">
    <source>
        <dbReference type="Proteomes" id="UP000182888"/>
    </source>
</evidence>
<dbReference type="AlphaFoldDB" id="A0A0K2W4C2"/>
<gene>
    <name evidence="1" type="ORF">MPL1032_360036</name>
</gene>
<dbReference type="EMBL" id="CCND01000030">
    <property type="protein sequence ID" value="CDX61218.1"/>
    <property type="molecule type" value="Genomic_DNA"/>
</dbReference>